<reference evidence="1" key="1">
    <citation type="submission" date="2021-03" db="EMBL/GenBank/DDBJ databases">
        <authorList>
            <person name="Wang G."/>
        </authorList>
    </citation>
    <scope>NUCLEOTIDE SEQUENCE</scope>
    <source>
        <strain evidence="1">KCTC 12899</strain>
    </source>
</reference>
<name>A0A8J7U3L1_9BACT</name>
<gene>
    <name evidence="1" type="ORF">J3U88_18825</name>
</gene>
<dbReference type="AlphaFoldDB" id="A0A8J7U3L1"/>
<sequence>MLTLIMIFMIEPINTENSDNFHRIEDLVIFQNFIYTSDRDTGQIHQLNLNGDHVRSFAGQGQGPGENEQTSALVGYKDQLFALDKKGSKISVYSLTGEYLKQVRLAQISGSLDLTGRKLVASPVNLEGVFSSIDPDKGEVKTFSLQNLEDWSRPSPSSRYASLWRGIEATATPTGNLVIGMIFLDQVAEVTTEGDLVSAWDGSGFLPIHETAVNGERLPKYFSGITYEVGPEGGIWFAASEEGKTGASPILFKLNMATQRIEKRKNFKEHIRLIRYSLPDKKWALVLENQSIQVFTETEWKKNLE</sequence>
<accession>A0A8J7U3L1</accession>
<dbReference type="EMBL" id="JAFREP010000017">
    <property type="protein sequence ID" value="MBO1320538.1"/>
    <property type="molecule type" value="Genomic_DNA"/>
</dbReference>
<comment type="caution">
    <text evidence="1">The sequence shown here is derived from an EMBL/GenBank/DDBJ whole genome shotgun (WGS) entry which is preliminary data.</text>
</comment>
<dbReference type="InterPro" id="IPR011042">
    <property type="entry name" value="6-blade_b-propeller_TolB-like"/>
</dbReference>
<evidence type="ECO:0000313" key="2">
    <source>
        <dbReference type="Proteomes" id="UP000664417"/>
    </source>
</evidence>
<dbReference type="RefSeq" id="WP_207860492.1">
    <property type="nucleotide sequence ID" value="NZ_JAFREP010000017.1"/>
</dbReference>
<dbReference type="Proteomes" id="UP000664417">
    <property type="component" value="Unassembled WGS sequence"/>
</dbReference>
<dbReference type="Gene3D" id="2.120.10.30">
    <property type="entry name" value="TolB, C-terminal domain"/>
    <property type="match status" value="1"/>
</dbReference>
<dbReference type="SUPFAM" id="SSF63825">
    <property type="entry name" value="YWTD domain"/>
    <property type="match status" value="1"/>
</dbReference>
<protein>
    <submittedName>
        <fullName evidence="1">6-bladed beta-propeller</fullName>
    </submittedName>
</protein>
<keyword evidence="2" id="KW-1185">Reference proteome</keyword>
<dbReference type="Pfam" id="PF17170">
    <property type="entry name" value="DUF5128"/>
    <property type="match status" value="1"/>
</dbReference>
<organism evidence="1 2">
    <name type="scientific">Acanthopleuribacter pedis</name>
    <dbReference type="NCBI Taxonomy" id="442870"/>
    <lineage>
        <taxon>Bacteria</taxon>
        <taxon>Pseudomonadati</taxon>
        <taxon>Acidobacteriota</taxon>
        <taxon>Holophagae</taxon>
        <taxon>Acanthopleuribacterales</taxon>
        <taxon>Acanthopleuribacteraceae</taxon>
        <taxon>Acanthopleuribacter</taxon>
    </lineage>
</organism>
<proteinExistence type="predicted"/>
<evidence type="ECO:0000313" key="1">
    <source>
        <dbReference type="EMBL" id="MBO1320538.1"/>
    </source>
</evidence>